<feature type="chain" id="PRO_5046743553" evidence="3">
    <location>
        <begin position="24"/>
        <end position="229"/>
    </location>
</feature>
<dbReference type="PANTHER" id="PTHR30035">
    <property type="entry name" value="LIPOPROTEIN VACJ-RELATED"/>
    <property type="match status" value="1"/>
</dbReference>
<evidence type="ECO:0000256" key="1">
    <source>
        <dbReference type="ARBA" id="ARBA00010634"/>
    </source>
</evidence>
<sequence>MQLAKKWLALTCCSLFCAAPVQADANHDQDPWEGFNRAIFAFNETVDTYALKPITQGYQYVTPDPVEGLVSNFFDNLGEVRNVVNDLLQLEGKQALNDSGRFVVNSTVGMLGLLDVASEFGLEKNYEDFGLTLGHWHVPQGNYLVLPFFGPQTVRSTVGLIPDSQLNPVNHIEDVPTRNGLMLMNVIDTRSGLLKAEDLIVGDKYTFIRNTYLQNRAFLLTGEQPEDDF</sequence>
<name>A0ABT5U5H9_9GAMM</name>
<dbReference type="PANTHER" id="PTHR30035:SF3">
    <property type="entry name" value="INTERMEMBRANE PHOSPHOLIPID TRANSPORT SYSTEM LIPOPROTEIN MLAA"/>
    <property type="match status" value="1"/>
</dbReference>
<dbReference type="RefSeq" id="WP_274687975.1">
    <property type="nucleotide sequence ID" value="NZ_JAPMOU010000005.1"/>
</dbReference>
<dbReference type="Proteomes" id="UP001528823">
    <property type="component" value="Unassembled WGS sequence"/>
</dbReference>
<evidence type="ECO:0000256" key="2">
    <source>
        <dbReference type="ARBA" id="ARBA00022729"/>
    </source>
</evidence>
<feature type="signal peptide" evidence="3">
    <location>
        <begin position="1"/>
        <end position="23"/>
    </location>
</feature>
<organism evidence="4 5">
    <name type="scientific">Spartinivicinus poritis</name>
    <dbReference type="NCBI Taxonomy" id="2994640"/>
    <lineage>
        <taxon>Bacteria</taxon>
        <taxon>Pseudomonadati</taxon>
        <taxon>Pseudomonadota</taxon>
        <taxon>Gammaproteobacteria</taxon>
        <taxon>Oceanospirillales</taxon>
        <taxon>Zooshikellaceae</taxon>
        <taxon>Spartinivicinus</taxon>
    </lineage>
</organism>
<evidence type="ECO:0000313" key="4">
    <source>
        <dbReference type="EMBL" id="MDE1461616.1"/>
    </source>
</evidence>
<dbReference type="EMBL" id="JAPMOU010000005">
    <property type="protein sequence ID" value="MDE1461616.1"/>
    <property type="molecule type" value="Genomic_DNA"/>
</dbReference>
<evidence type="ECO:0000313" key="5">
    <source>
        <dbReference type="Proteomes" id="UP001528823"/>
    </source>
</evidence>
<accession>A0ABT5U5H9</accession>
<dbReference type="InterPro" id="IPR007428">
    <property type="entry name" value="MlaA"/>
</dbReference>
<keyword evidence="2 3" id="KW-0732">Signal</keyword>
<protein>
    <submittedName>
        <fullName evidence="4">VacJ family lipoprotein</fullName>
    </submittedName>
</protein>
<reference evidence="4 5" key="1">
    <citation type="submission" date="2022-11" db="EMBL/GenBank/DDBJ databases">
        <title>Spartinivicinus poritis sp. nov., isolated from scleractinian coral Porites lutea.</title>
        <authorList>
            <person name="Zhang G."/>
            <person name="Cai L."/>
            <person name="Wei Q."/>
        </authorList>
    </citation>
    <scope>NUCLEOTIDE SEQUENCE [LARGE SCALE GENOMIC DNA]</scope>
    <source>
        <strain evidence="4 5">A2-2</strain>
    </source>
</reference>
<keyword evidence="4" id="KW-0449">Lipoprotein</keyword>
<evidence type="ECO:0000256" key="3">
    <source>
        <dbReference type="SAM" id="SignalP"/>
    </source>
</evidence>
<dbReference type="PRINTS" id="PR01805">
    <property type="entry name" value="VACJLIPOPROT"/>
</dbReference>
<keyword evidence="5" id="KW-1185">Reference proteome</keyword>
<proteinExistence type="inferred from homology"/>
<gene>
    <name evidence="4" type="ORF">ORQ98_06510</name>
</gene>
<comment type="similarity">
    <text evidence="1">Belongs to the MlaA family.</text>
</comment>
<dbReference type="Pfam" id="PF04333">
    <property type="entry name" value="MlaA"/>
    <property type="match status" value="1"/>
</dbReference>
<comment type="caution">
    <text evidence="4">The sequence shown here is derived from an EMBL/GenBank/DDBJ whole genome shotgun (WGS) entry which is preliminary data.</text>
</comment>